<dbReference type="EMBL" id="LR003534">
    <property type="protein sequence ID" value="SVE73153.1"/>
    <property type="molecule type" value="mRNA"/>
</dbReference>
<feature type="compositionally biased region" description="Basic and acidic residues" evidence="2">
    <location>
        <begin position="327"/>
        <end position="361"/>
    </location>
</feature>
<feature type="compositionally biased region" description="Low complexity" evidence="2">
    <location>
        <begin position="423"/>
        <end position="442"/>
    </location>
</feature>
<reference evidence="3" key="1">
    <citation type="submission" date="2018-08" db="EMBL/GenBank/DDBJ databases">
        <authorList>
            <person name="Cornetti L."/>
        </authorList>
    </citation>
    <scope>NUCLEOTIDE SEQUENCE</scope>
    <source>
        <strain evidence="3">OM-SAIQ-clone2</strain>
    </source>
</reference>
<comment type="similarity">
    <text evidence="1">Belongs to the PPP4R2 family.</text>
</comment>
<accession>A0A4Y7M0E0</accession>
<evidence type="ECO:0000313" key="3">
    <source>
        <dbReference type="EMBL" id="SVE73153.1"/>
    </source>
</evidence>
<dbReference type="GO" id="GO:0030289">
    <property type="term" value="C:protein phosphatase 4 complex"/>
    <property type="evidence" value="ECO:0007669"/>
    <property type="project" value="InterPro"/>
</dbReference>
<dbReference type="InterPro" id="IPR015267">
    <property type="entry name" value="PPP4R2"/>
</dbReference>
<dbReference type="PANTHER" id="PTHR16487:SF0">
    <property type="entry name" value="PROTEIN PHOSPHATASE 4 REGULATORY SUBUNIT 2-RELATED"/>
    <property type="match status" value="1"/>
</dbReference>
<proteinExistence type="evidence at transcript level"/>
<dbReference type="PANTHER" id="PTHR16487">
    <property type="entry name" value="PPP4R2-RELATED PROTEIN"/>
    <property type="match status" value="1"/>
</dbReference>
<feature type="compositionally biased region" description="Basic and acidic residues" evidence="2">
    <location>
        <begin position="381"/>
        <end position="391"/>
    </location>
</feature>
<dbReference type="GO" id="GO:0005634">
    <property type="term" value="C:nucleus"/>
    <property type="evidence" value="ECO:0007669"/>
    <property type="project" value="TreeGrafter"/>
</dbReference>
<feature type="region of interest" description="Disordered" evidence="2">
    <location>
        <begin position="207"/>
        <end position="461"/>
    </location>
</feature>
<protein>
    <submittedName>
        <fullName evidence="3">EOG090X0BWU</fullName>
    </submittedName>
</protein>
<organism evidence="3">
    <name type="scientific">Ceriodaphnia reticulata</name>
    <dbReference type="NCBI Taxonomy" id="302197"/>
    <lineage>
        <taxon>Eukaryota</taxon>
        <taxon>Metazoa</taxon>
        <taxon>Ecdysozoa</taxon>
        <taxon>Arthropoda</taxon>
        <taxon>Crustacea</taxon>
        <taxon>Branchiopoda</taxon>
        <taxon>Diplostraca</taxon>
        <taxon>Cladocera</taxon>
        <taxon>Anomopoda</taxon>
        <taxon>Daphniidae</taxon>
        <taxon>Ceriodaphnia</taxon>
    </lineage>
</organism>
<evidence type="ECO:0000256" key="2">
    <source>
        <dbReference type="SAM" id="MobiDB-lite"/>
    </source>
</evidence>
<dbReference type="AlphaFoldDB" id="A0A4Y7M0E0"/>
<gene>
    <name evidence="3" type="primary">EOG090X0BWU</name>
</gene>
<feature type="compositionally biased region" description="Basic and acidic residues" evidence="2">
    <location>
        <begin position="251"/>
        <end position="260"/>
    </location>
</feature>
<evidence type="ECO:0000256" key="1">
    <source>
        <dbReference type="ARBA" id="ARBA00009207"/>
    </source>
</evidence>
<sequence>MNKRFDSKAAFTIQKSTPQLKRDFSNLDALPLSSGFFLYRLVILDELNDYDKQKTPEIPKSLEEYINHLAKTGETLFPWLKIRGVLRHKLELVIANFKEICPTENLPPCPNVEPFHFETVRDKILEQFDSFTCAPFTIQRLCELLCAPRKHYKRTDKFMRGIEKNLLVVSTVDPEQRKRSESVSSSQTLVNGVVEINVGSSRPLVTFGAKNDQRPASAASDTASVSDADSGISDTEDEEKPAAGKQPESMKAPEEVETKETNGAAEIEEAKPLAATESAPVIESQVTAEEPTRSSEVVEAAPPPPPPPACNEEEKDKVEAPPVSEEESGRSIDVESVASEEKPVEMKEVVAPTKEEERIVPDSEIPPASVETPSEVLETPVSDKKRPLEKAEGEDDDDDREHSPDAKQPRIFSPDKVVEDNTVPEPSESSSQVAEQEEQVTTLPQEAEKTAETTPPQPESQ</sequence>
<name>A0A4Y7M0E0_9CRUS</name>
<dbReference type="Pfam" id="PF09184">
    <property type="entry name" value="PPP4R2"/>
    <property type="match status" value="1"/>
</dbReference>
<feature type="compositionally biased region" description="Low complexity" evidence="2">
    <location>
        <begin position="216"/>
        <end position="230"/>
    </location>
</feature>
<dbReference type="GO" id="GO:0019888">
    <property type="term" value="F:protein phosphatase regulator activity"/>
    <property type="evidence" value="ECO:0007669"/>
    <property type="project" value="InterPro"/>
</dbReference>
<dbReference type="GO" id="GO:0005737">
    <property type="term" value="C:cytoplasm"/>
    <property type="evidence" value="ECO:0007669"/>
    <property type="project" value="TreeGrafter"/>
</dbReference>